<name>A0A2D2D4F8_METT3</name>
<protein>
    <recommendedName>
        <fullName evidence="3">Chemotaxis protein</fullName>
    </recommendedName>
</protein>
<evidence type="ECO:0000313" key="1">
    <source>
        <dbReference type="EMBL" id="ATQ69844.1"/>
    </source>
</evidence>
<evidence type="ECO:0008006" key="3">
    <source>
        <dbReference type="Google" id="ProtNLM"/>
    </source>
</evidence>
<dbReference type="AlphaFoldDB" id="A0A2D2D4F8"/>
<gene>
    <name evidence="1" type="ORF">CQW49_19620</name>
</gene>
<accession>A0A2D2D4F8</accession>
<keyword evidence="2" id="KW-1185">Reference proteome</keyword>
<dbReference type="KEGG" id="mtw:CQW49_19620"/>
<proteinExistence type="predicted"/>
<sequence length="126" mass="13563">MIAAPQTDPDDAPQAMTDILGRLARELREAAASTDRLHCLVEGVGWHNVKEKHELIRSAQAIDSIEQTLSALSDFVVALAELAPRQWEVAGAAASRHVRLAELAARLADRPQPQGATPASGDSEFF</sequence>
<dbReference type="EMBL" id="CP023737">
    <property type="protein sequence ID" value="ATQ69844.1"/>
    <property type="molecule type" value="Genomic_DNA"/>
</dbReference>
<dbReference type="Proteomes" id="UP000230709">
    <property type="component" value="Chromosome"/>
</dbReference>
<dbReference type="STRING" id="595536.GCA_000178815_01269"/>
<reference evidence="2" key="1">
    <citation type="submission" date="2017-10" db="EMBL/GenBank/DDBJ databases">
        <title>Completed PacBio SMRT sequence of Methylosinus trichosporium OB3b reveals presence of a third large plasmid.</title>
        <authorList>
            <person name="Charles T.C."/>
            <person name="Lynch M.D.J."/>
            <person name="Heil J.R."/>
            <person name="Cheng J."/>
        </authorList>
    </citation>
    <scope>NUCLEOTIDE SEQUENCE [LARGE SCALE GENOMIC DNA]</scope>
    <source>
        <strain evidence="2">OB3b</strain>
    </source>
</reference>
<organism evidence="1 2">
    <name type="scientific">Methylosinus trichosporium (strain ATCC 35070 / NCIMB 11131 / UNIQEM 75 / OB3b)</name>
    <dbReference type="NCBI Taxonomy" id="595536"/>
    <lineage>
        <taxon>Bacteria</taxon>
        <taxon>Pseudomonadati</taxon>
        <taxon>Pseudomonadota</taxon>
        <taxon>Alphaproteobacteria</taxon>
        <taxon>Hyphomicrobiales</taxon>
        <taxon>Methylocystaceae</taxon>
        <taxon>Methylosinus</taxon>
    </lineage>
</organism>
<dbReference type="RefSeq" id="WP_003609636.1">
    <property type="nucleotide sequence ID" value="NZ_ADVE02000001.1"/>
</dbReference>
<evidence type="ECO:0000313" key="2">
    <source>
        <dbReference type="Proteomes" id="UP000230709"/>
    </source>
</evidence>